<feature type="transmembrane region" description="Helical" evidence="1">
    <location>
        <begin position="468"/>
        <end position="493"/>
    </location>
</feature>
<dbReference type="InterPro" id="IPR036179">
    <property type="entry name" value="Ig-like_dom_sf"/>
</dbReference>
<dbReference type="Gene3D" id="2.60.40.10">
    <property type="entry name" value="Immunoglobulins"/>
    <property type="match status" value="3"/>
</dbReference>
<dbReference type="SMART" id="SM00409">
    <property type="entry name" value="IG"/>
    <property type="match status" value="4"/>
</dbReference>
<feature type="domain" description="Ig-like" evidence="2">
    <location>
        <begin position="166"/>
        <end position="246"/>
    </location>
</feature>
<dbReference type="PANTHER" id="PTHR11422:SF0">
    <property type="entry name" value="T-CELL SURFACE GLYCOPROTEIN CD4"/>
    <property type="match status" value="1"/>
</dbReference>
<dbReference type="PANTHER" id="PTHR11422">
    <property type="entry name" value="T-CELL SURFACE GLYCOPROTEIN CD4"/>
    <property type="match status" value="1"/>
</dbReference>
<accession>A0A0A7CCX2</accession>
<evidence type="ECO:0000256" key="1">
    <source>
        <dbReference type="SAM" id="Phobius"/>
    </source>
</evidence>
<dbReference type="PROSITE" id="PS50835">
    <property type="entry name" value="IG_LIKE"/>
    <property type="match status" value="2"/>
</dbReference>
<sequence>MPIVGEGGATTLKKTVCLIKIQHFHPTAHHRGTLHSTPQQLHATEMKILIQSVLSLIAVLKLTAGAEQIIYAQVGETITLQPPAGTSPHLYLYWRSGSLELAWRNNYGGWGVTEEAAKKWVNKLSLSGGSLIIKEIQEEHFGTVSCEVNRGRDLVVDTVTYKILKLNVTVTPSTPLLPGESLSLICNADKPQSQRKPQTHWLDPQGRTQNCNQGQLTVKATGQHSGQWTCVVPYDRKEKRASASVTVIDLSPAPSRPQYTSKSSPLKIPCSIPDHFSWEQIKAKGIQGGHWHFVPKPGSSPISGHPQRLFSLSLGDSPTWLTNQNRDLDLLNKKPGDLTLTRRLGREDDSGDYMCTLNFENDLTLNRTVQVEVLQIFSSPQTELISGQQLNLTCGLGHPLPSDLRLKWVPPKTSSLSSAPTSDLNRSHFTIPAVGTGDGGKWKCELLQGETVLTWVVITLKIEPRLSVWMLVIICSVTVIVFLLLLLLVFILCRRRQRKTSRLRHRLCQCKNPKPKGFYRT</sequence>
<dbReference type="InterPro" id="IPR003599">
    <property type="entry name" value="Ig_sub"/>
</dbReference>
<dbReference type="InterPro" id="IPR007110">
    <property type="entry name" value="Ig-like_dom"/>
</dbReference>
<dbReference type="EMBL" id="KF285565">
    <property type="protein sequence ID" value="AIC33817.1"/>
    <property type="molecule type" value="mRNA"/>
</dbReference>
<keyword evidence="1" id="KW-1133">Transmembrane helix</keyword>
<evidence type="ECO:0000313" key="3">
    <source>
        <dbReference type="EMBL" id="AIC33817.1"/>
    </source>
</evidence>
<dbReference type="SUPFAM" id="SSF48726">
    <property type="entry name" value="Immunoglobulin"/>
    <property type="match status" value="3"/>
</dbReference>
<dbReference type="InterPro" id="IPR013783">
    <property type="entry name" value="Ig-like_fold"/>
</dbReference>
<reference evidence="3" key="1">
    <citation type="submission" date="2013-06" db="EMBL/GenBank/DDBJ databases">
        <title>Molecular cloning and expression analysis of CD4 gene in red snapper Lutjanus sanguineus.</title>
        <authorList>
            <person name="Huang Y."/>
            <person name="Jian J."/>
            <person name="Lu Y."/>
            <person name="Wu Z."/>
        </authorList>
    </citation>
    <scope>NUCLEOTIDE SEQUENCE</scope>
</reference>
<protein>
    <submittedName>
        <fullName evidence="3">T cell surface glycoprotein CD4</fullName>
    </submittedName>
</protein>
<keyword evidence="1" id="KW-0472">Membrane</keyword>
<name>A0A0A7CCX2_9TELE</name>
<proteinExistence type="evidence at transcript level"/>
<organism evidence="3">
    <name type="scientific">Lutjanus sanguineus</name>
    <name type="common">humphead snapper</name>
    <dbReference type="NCBI Taxonomy" id="264213"/>
    <lineage>
        <taxon>Eukaryota</taxon>
        <taxon>Metazoa</taxon>
        <taxon>Chordata</taxon>
        <taxon>Craniata</taxon>
        <taxon>Vertebrata</taxon>
        <taxon>Euteleostomi</taxon>
        <taxon>Actinopterygii</taxon>
        <taxon>Neopterygii</taxon>
        <taxon>Teleostei</taxon>
        <taxon>Neoteleostei</taxon>
        <taxon>Acanthomorphata</taxon>
        <taxon>Eupercaria</taxon>
        <taxon>Lutjaniformes</taxon>
        <taxon>Lutjanidae</taxon>
        <taxon>Lutjanus</taxon>
    </lineage>
</organism>
<evidence type="ECO:0000259" key="2">
    <source>
        <dbReference type="PROSITE" id="PS50835"/>
    </source>
</evidence>
<dbReference type="AlphaFoldDB" id="A0A0A7CCX2"/>
<keyword evidence="1" id="KW-0812">Transmembrane</keyword>
<feature type="domain" description="Ig-like" evidence="2">
    <location>
        <begin position="372"/>
        <end position="454"/>
    </location>
</feature>